<evidence type="ECO:0000313" key="3">
    <source>
        <dbReference type="EMBL" id="MDQ2102684.1"/>
    </source>
</evidence>
<comment type="caution">
    <text evidence="3">The sequence shown here is derived from an EMBL/GenBank/DDBJ whole genome shotgun (WGS) entry which is preliminary data.</text>
</comment>
<accession>A0ABU0WI72</accession>
<feature type="non-terminal residue" evidence="3">
    <location>
        <position position="1"/>
    </location>
</feature>
<dbReference type="EMBL" id="JAUJFI010000028">
    <property type="protein sequence ID" value="MDQ2102684.1"/>
    <property type="molecule type" value="Genomic_DNA"/>
</dbReference>
<evidence type="ECO:0000313" key="4">
    <source>
        <dbReference type="Proteomes" id="UP001227317"/>
    </source>
</evidence>
<dbReference type="RefSeq" id="WP_306705021.1">
    <property type="nucleotide sequence ID" value="NZ_JAUJFI010000028.1"/>
</dbReference>
<name>A0ABU0WI72_9PROT</name>
<dbReference type="Pfam" id="PF20172">
    <property type="entry name" value="DUF6538"/>
    <property type="match status" value="1"/>
</dbReference>
<gene>
    <name evidence="3" type="ORF">QSG27_08285</name>
</gene>
<organism evidence="3 4">
    <name type="scientific">Azospirillum isscasi</name>
    <dbReference type="NCBI Taxonomy" id="3053926"/>
    <lineage>
        <taxon>Bacteria</taxon>
        <taxon>Pseudomonadati</taxon>
        <taxon>Pseudomonadota</taxon>
        <taxon>Alphaproteobacteria</taxon>
        <taxon>Rhodospirillales</taxon>
        <taxon>Azospirillaceae</taxon>
        <taxon>Azospirillum</taxon>
    </lineage>
</organism>
<evidence type="ECO:0000259" key="2">
    <source>
        <dbReference type="Pfam" id="PF20172"/>
    </source>
</evidence>
<proteinExistence type="predicted"/>
<feature type="region of interest" description="Disordered" evidence="1">
    <location>
        <begin position="53"/>
        <end position="72"/>
    </location>
</feature>
<sequence>RPKPVTDNIAVPTRRSYNVSLLGSTITHVPIDLAGKSAPNGALNPVCDTALSHTASAESPPSSPKSAVSARPGCRTFLSPKRRPTGLWLRGAVWQFRTRVPADLQAVLGRTHINRSLRTSRYPDAIRAARRVAFEIEQEFEAARGGTGDDPAHAACDRACRPPPVPSVAAKAVLPNPTGPAIHIDLDLLASRIAEKLQAAQQVAKEAASIRPA</sequence>
<evidence type="ECO:0000256" key="1">
    <source>
        <dbReference type="SAM" id="MobiDB-lite"/>
    </source>
</evidence>
<dbReference type="Proteomes" id="UP001227317">
    <property type="component" value="Unassembled WGS sequence"/>
</dbReference>
<dbReference type="InterPro" id="IPR046668">
    <property type="entry name" value="DUF6538"/>
</dbReference>
<feature type="domain" description="DUF6538" evidence="2">
    <location>
        <begin position="87"/>
        <end position="144"/>
    </location>
</feature>
<keyword evidence="4" id="KW-1185">Reference proteome</keyword>
<reference evidence="3 4" key="1">
    <citation type="submission" date="2023-06" db="EMBL/GenBank/DDBJ databases">
        <title>Azospirillum isscasensis sp.nov, a bacterium isolated from rhizosphere soil of rice.</title>
        <authorList>
            <person name="Wang H."/>
        </authorList>
    </citation>
    <scope>NUCLEOTIDE SEQUENCE [LARGE SCALE GENOMIC DNA]</scope>
    <source>
        <strain evidence="3 4">C340-1</strain>
    </source>
</reference>
<protein>
    <recommendedName>
        <fullName evidence="2">DUF6538 domain-containing protein</fullName>
    </recommendedName>
</protein>